<organism evidence="1 2">
    <name type="scientific">Labrys okinawensis</name>
    <dbReference type="NCBI Taxonomy" id="346911"/>
    <lineage>
        <taxon>Bacteria</taxon>
        <taxon>Pseudomonadati</taxon>
        <taxon>Pseudomonadota</taxon>
        <taxon>Alphaproteobacteria</taxon>
        <taxon>Hyphomicrobiales</taxon>
        <taxon>Xanthobacteraceae</taxon>
        <taxon>Labrys</taxon>
    </lineage>
</organism>
<dbReference type="InterPro" id="IPR036390">
    <property type="entry name" value="WH_DNA-bd_sf"/>
</dbReference>
<dbReference type="AlphaFoldDB" id="A0A2S9QAQ6"/>
<evidence type="ECO:0000313" key="1">
    <source>
        <dbReference type="EMBL" id="PRH86429.1"/>
    </source>
</evidence>
<accession>A0A2S9QAQ6</accession>
<dbReference type="EMBL" id="PUEJ01000005">
    <property type="protein sequence ID" value="PRH86429.1"/>
    <property type="molecule type" value="Genomic_DNA"/>
</dbReference>
<dbReference type="InterPro" id="IPR036388">
    <property type="entry name" value="WH-like_DNA-bd_sf"/>
</dbReference>
<proteinExistence type="predicted"/>
<keyword evidence="2" id="KW-1185">Reference proteome</keyword>
<dbReference type="RefSeq" id="WP_105862658.1">
    <property type="nucleotide sequence ID" value="NZ_PUEJ01000005.1"/>
</dbReference>
<protein>
    <submittedName>
        <fullName evidence="1">DUF3253 domain-containing protein</fullName>
    </submittedName>
</protein>
<evidence type="ECO:0000313" key="2">
    <source>
        <dbReference type="Proteomes" id="UP000237682"/>
    </source>
</evidence>
<name>A0A2S9QAQ6_9HYPH</name>
<dbReference type="OrthoDB" id="7631458at2"/>
<dbReference type="SUPFAM" id="SSF46785">
    <property type="entry name" value="Winged helix' DNA-binding domain"/>
    <property type="match status" value="1"/>
</dbReference>
<dbReference type="Pfam" id="PF11625">
    <property type="entry name" value="DUF3253"/>
    <property type="match status" value="1"/>
</dbReference>
<comment type="caution">
    <text evidence="1">The sequence shown here is derived from an EMBL/GenBank/DDBJ whole genome shotgun (WGS) entry which is preliminary data.</text>
</comment>
<reference evidence="1 2" key="1">
    <citation type="submission" date="2018-02" db="EMBL/GenBank/DDBJ databases">
        <title>Whole genome sequencing of endophytic bacterium.</title>
        <authorList>
            <person name="Eedara R."/>
            <person name="Podile A.R."/>
        </authorList>
    </citation>
    <scope>NUCLEOTIDE SEQUENCE [LARGE SCALE GENOMIC DNA]</scope>
    <source>
        <strain evidence="1 2">RP1T</strain>
    </source>
</reference>
<dbReference type="Proteomes" id="UP000237682">
    <property type="component" value="Unassembled WGS sequence"/>
</dbReference>
<sequence length="87" mass="9491">MVDKDALEQTALRLIATLPVGKTLAPADIAQEVGGKAADQWGPLMQPLRRIVVRLAKEGRLVIYRKGAPADPDDFKGVYRLGPVRID</sequence>
<dbReference type="Gene3D" id="1.10.10.10">
    <property type="entry name" value="Winged helix-like DNA-binding domain superfamily/Winged helix DNA-binding domain"/>
    <property type="match status" value="1"/>
</dbReference>
<gene>
    <name evidence="1" type="ORF">C5L14_13870</name>
</gene>
<dbReference type="InterPro" id="IPR021660">
    <property type="entry name" value="DUF3253"/>
</dbReference>